<reference evidence="7 8" key="1">
    <citation type="submission" date="2016-10" db="EMBL/GenBank/DDBJ databases">
        <authorList>
            <person name="de Groot N.N."/>
        </authorList>
    </citation>
    <scope>NUCLEOTIDE SEQUENCE [LARGE SCALE GENOMIC DNA]</scope>
    <source>
        <strain evidence="7 8">DSM 23413</strain>
    </source>
</reference>
<dbReference type="EMBL" id="FNVD01000005">
    <property type="protein sequence ID" value="SEF82188.1"/>
    <property type="molecule type" value="Genomic_DNA"/>
</dbReference>
<evidence type="ECO:0000256" key="5">
    <source>
        <dbReference type="SAM" id="Phobius"/>
    </source>
</evidence>
<keyword evidence="4 5" id="KW-0472">Membrane</keyword>
<evidence type="ECO:0000256" key="3">
    <source>
        <dbReference type="ARBA" id="ARBA00022989"/>
    </source>
</evidence>
<feature type="transmembrane region" description="Helical" evidence="5">
    <location>
        <begin position="197"/>
        <end position="217"/>
    </location>
</feature>
<proteinExistence type="predicted"/>
<dbReference type="OrthoDB" id="7828645at2"/>
<feature type="transmembrane region" description="Helical" evidence="5">
    <location>
        <begin position="141"/>
        <end position="161"/>
    </location>
</feature>
<evidence type="ECO:0000256" key="1">
    <source>
        <dbReference type="ARBA" id="ARBA00004141"/>
    </source>
</evidence>
<gene>
    <name evidence="7" type="ORF">SAMN05421751_105148</name>
</gene>
<comment type="subcellular location">
    <subcellularLocation>
        <location evidence="1">Membrane</location>
        <topology evidence="1">Multi-pass membrane protein</topology>
    </subcellularLocation>
</comment>
<evidence type="ECO:0000313" key="7">
    <source>
        <dbReference type="EMBL" id="SEF82188.1"/>
    </source>
</evidence>
<dbReference type="AlphaFoldDB" id="A0A1H5V612"/>
<keyword evidence="3 5" id="KW-1133">Transmembrane helix</keyword>
<sequence>MEDWFGFAAALAAFLLSHAIPVRPPVRHWLVKRLSLRGYLFAYSALSLGLLWWLIVEAARAPYVEIIPPHEALRWVPLLTMPAVCFLVVAGMARQNPLSFGGIGTKPFSPDRPGLLAFSRHPLPLAIMLWSIAHMLANGDLAHVILFGLFALFSGAAMHMIDRRKQREMGQTEWQRLSRNTALLSLRGLRRMSVSPLQVVAAALVFAGLLWLHPVVIGVSPMP</sequence>
<dbReference type="InterPro" id="IPR009915">
    <property type="entry name" value="NnrU_dom"/>
</dbReference>
<dbReference type="RefSeq" id="WP_104007599.1">
    <property type="nucleotide sequence ID" value="NZ_FNVD01000005.1"/>
</dbReference>
<feature type="transmembrane region" description="Helical" evidence="5">
    <location>
        <begin position="6"/>
        <end position="22"/>
    </location>
</feature>
<name>A0A1H5V612_9RHOB</name>
<dbReference type="Pfam" id="PF07298">
    <property type="entry name" value="NnrU"/>
    <property type="match status" value="1"/>
</dbReference>
<evidence type="ECO:0000256" key="4">
    <source>
        <dbReference type="ARBA" id="ARBA00023136"/>
    </source>
</evidence>
<evidence type="ECO:0000313" key="8">
    <source>
        <dbReference type="Proteomes" id="UP000236742"/>
    </source>
</evidence>
<evidence type="ECO:0000259" key="6">
    <source>
        <dbReference type="Pfam" id="PF07298"/>
    </source>
</evidence>
<feature type="domain" description="NnrU" evidence="6">
    <location>
        <begin position="7"/>
        <end position="221"/>
    </location>
</feature>
<evidence type="ECO:0000256" key="2">
    <source>
        <dbReference type="ARBA" id="ARBA00022692"/>
    </source>
</evidence>
<keyword evidence="8" id="KW-1185">Reference proteome</keyword>
<protein>
    <submittedName>
        <fullName evidence="7">Uncharacterized membrane protein</fullName>
    </submittedName>
</protein>
<accession>A0A1H5V612</accession>
<organism evidence="7 8">
    <name type="scientific">Jhaorihella thermophila</name>
    <dbReference type="NCBI Taxonomy" id="488547"/>
    <lineage>
        <taxon>Bacteria</taxon>
        <taxon>Pseudomonadati</taxon>
        <taxon>Pseudomonadota</taxon>
        <taxon>Alphaproteobacteria</taxon>
        <taxon>Rhodobacterales</taxon>
        <taxon>Paracoccaceae</taxon>
        <taxon>Jhaorihella</taxon>
    </lineage>
</organism>
<feature type="transmembrane region" description="Helical" evidence="5">
    <location>
        <begin position="114"/>
        <end position="135"/>
    </location>
</feature>
<dbReference type="GO" id="GO:0016020">
    <property type="term" value="C:membrane"/>
    <property type="evidence" value="ECO:0007669"/>
    <property type="project" value="UniProtKB-SubCell"/>
</dbReference>
<feature type="transmembrane region" description="Helical" evidence="5">
    <location>
        <begin position="34"/>
        <end position="55"/>
    </location>
</feature>
<dbReference type="Proteomes" id="UP000236742">
    <property type="component" value="Unassembled WGS sequence"/>
</dbReference>
<feature type="transmembrane region" description="Helical" evidence="5">
    <location>
        <begin position="75"/>
        <end position="93"/>
    </location>
</feature>
<keyword evidence="2 5" id="KW-0812">Transmembrane</keyword>